<sequence length="319" mass="38526">MESQYTHIGKTFPETEDTYIHYLDLNQSNTKFSCMCPHRAIYLSNSKYRSWCGLYESPWIRKLIEIDKECQEKFETYDKPDYNKYIVTLKQDAKIFNIRCVGDVHDLKNKYSYIEKSHFEMDDINDINEIESQNKLLEEIDEIDLQIYEEMQRIMNEAEDTQDDVYFNCSKTQIVKLYDRKIKEIVFAPQQLTITRKSDTKTKSMKIPKIWELDLKIKQKIKDLDSINKNKKISLCIDYNKMRREGYHGIEIHSEFSDWIYKHSNTNIDTKTGKSYRYFHRNDNIMHFFGWLSFPQLIVLNWCFDKIEKHPFNLDDHKI</sequence>
<reference evidence="1" key="1">
    <citation type="journal article" date="2020" name="Nature">
        <title>Giant virus diversity and host interactions through global metagenomics.</title>
        <authorList>
            <person name="Schulz F."/>
            <person name="Roux S."/>
            <person name="Paez-Espino D."/>
            <person name="Jungbluth S."/>
            <person name="Walsh D.A."/>
            <person name="Denef V.J."/>
            <person name="McMahon K.D."/>
            <person name="Konstantinidis K.T."/>
            <person name="Eloe-Fadrosh E.A."/>
            <person name="Kyrpides N.C."/>
            <person name="Woyke T."/>
        </authorList>
    </citation>
    <scope>NUCLEOTIDE SEQUENCE</scope>
    <source>
        <strain evidence="1">GVMAG-M-3300023179-150</strain>
    </source>
</reference>
<protein>
    <submittedName>
        <fullName evidence="1">Uncharacterized protein</fullName>
    </submittedName>
</protein>
<evidence type="ECO:0000313" key="1">
    <source>
        <dbReference type="EMBL" id="QHT25110.1"/>
    </source>
</evidence>
<dbReference type="AlphaFoldDB" id="A0A6C0E967"/>
<name>A0A6C0E967_9ZZZZ</name>
<accession>A0A6C0E967</accession>
<organism evidence="1">
    <name type="scientific">viral metagenome</name>
    <dbReference type="NCBI Taxonomy" id="1070528"/>
    <lineage>
        <taxon>unclassified sequences</taxon>
        <taxon>metagenomes</taxon>
        <taxon>organismal metagenomes</taxon>
    </lineage>
</organism>
<dbReference type="EMBL" id="MN739756">
    <property type="protein sequence ID" value="QHT25110.1"/>
    <property type="molecule type" value="Genomic_DNA"/>
</dbReference>
<proteinExistence type="predicted"/>